<evidence type="ECO:0000256" key="1">
    <source>
        <dbReference type="ARBA" id="ARBA00023186"/>
    </source>
</evidence>
<sequence>METKTTPERNVHRARLYKLASLAFDRPAEELTTALREGEFQQQLLESARALADDTLIEHADAVADHSPTDETAVEELSETYASLFGFENGGEVSQYQIEYSTGTILTSTDTIADLSGFYGAFNLEKRDGYRERSDHLCLELEFLSHLALQTAYLQREGDEKGIEILENAQEDFLEDHLGRWVPRFREAVDENADVPFYRELAGLVDALVADDADRFGAEPEVFPETPPSPTEKFLGGDEDEDFRCNGCGIDDMPGQNPSFSTGPQ</sequence>
<dbReference type="Gene3D" id="1.10.3480.10">
    <property type="entry name" value="TorD-like"/>
    <property type="match status" value="1"/>
</dbReference>
<evidence type="ECO:0000313" key="4">
    <source>
        <dbReference type="Proteomes" id="UP000011607"/>
    </source>
</evidence>
<comment type="caution">
    <text evidence="3">The sequence shown here is derived from an EMBL/GenBank/DDBJ whole genome shotgun (WGS) entry which is preliminary data.</text>
</comment>
<protein>
    <submittedName>
        <fullName evidence="3">Anaerobic dehydrogenase</fullName>
    </submittedName>
</protein>
<proteinExistence type="predicted"/>
<gene>
    <name evidence="3" type="ORF">C446_00824</name>
</gene>
<dbReference type="OrthoDB" id="320758at2157"/>
<dbReference type="PANTHER" id="PTHR34227">
    <property type="entry name" value="CHAPERONE PROTEIN YCDY"/>
    <property type="match status" value="1"/>
</dbReference>
<accession>M0MQ83</accession>
<dbReference type="Pfam" id="PF02613">
    <property type="entry name" value="Nitrate_red_del"/>
    <property type="match status" value="1"/>
</dbReference>
<name>M0MQ83_9EURY</name>
<reference evidence="3 4" key="1">
    <citation type="journal article" date="2014" name="PLoS Genet.">
        <title>Phylogenetically driven sequencing of extremely halophilic archaea reveals strategies for static and dynamic osmo-response.</title>
        <authorList>
            <person name="Becker E.A."/>
            <person name="Seitzer P.M."/>
            <person name="Tritt A."/>
            <person name="Larsen D."/>
            <person name="Krusor M."/>
            <person name="Yao A.I."/>
            <person name="Wu D."/>
            <person name="Madern D."/>
            <person name="Eisen J.A."/>
            <person name="Darling A.E."/>
            <person name="Facciotti M.T."/>
        </authorList>
    </citation>
    <scope>NUCLEOTIDE SEQUENCE [LARGE SCALE GENOMIC DNA]</scope>
    <source>
        <strain evidence="3 4">JCM 10879</strain>
    </source>
</reference>
<evidence type="ECO:0000313" key="3">
    <source>
        <dbReference type="EMBL" id="EMA46904.1"/>
    </source>
</evidence>
<feature type="compositionally biased region" description="Polar residues" evidence="2">
    <location>
        <begin position="256"/>
        <end position="265"/>
    </location>
</feature>
<keyword evidence="4" id="KW-1185">Reference proteome</keyword>
<feature type="region of interest" description="Disordered" evidence="2">
    <location>
        <begin position="219"/>
        <end position="265"/>
    </location>
</feature>
<dbReference type="PATRIC" id="fig|1227454.3.peg.161"/>
<dbReference type="eggNOG" id="arCOG01506">
    <property type="taxonomic scope" value="Archaea"/>
</dbReference>
<dbReference type="AlphaFoldDB" id="M0MQ83"/>
<dbReference type="RefSeq" id="WP_006671138.1">
    <property type="nucleotide sequence ID" value="NZ_AOMA01000005.1"/>
</dbReference>
<dbReference type="STRING" id="1227454.C446_00824"/>
<dbReference type="PANTHER" id="PTHR34227:SF1">
    <property type="entry name" value="DIMETHYL SULFOXIDE REDUCTASE CHAPERONE-RELATED"/>
    <property type="match status" value="1"/>
</dbReference>
<dbReference type="SUPFAM" id="SSF89155">
    <property type="entry name" value="TorD-like"/>
    <property type="match status" value="1"/>
</dbReference>
<dbReference type="InterPro" id="IPR036411">
    <property type="entry name" value="TorD-like_sf"/>
</dbReference>
<dbReference type="InterPro" id="IPR050289">
    <property type="entry name" value="TorD/DmsD_chaperones"/>
</dbReference>
<keyword evidence="1" id="KW-0143">Chaperone</keyword>
<evidence type="ECO:0000256" key="2">
    <source>
        <dbReference type="SAM" id="MobiDB-lite"/>
    </source>
</evidence>
<dbReference type="Proteomes" id="UP000011607">
    <property type="component" value="Unassembled WGS sequence"/>
</dbReference>
<organism evidence="3 4">
    <name type="scientific">Halobiforma nitratireducens JCM 10879</name>
    <dbReference type="NCBI Taxonomy" id="1227454"/>
    <lineage>
        <taxon>Archaea</taxon>
        <taxon>Methanobacteriati</taxon>
        <taxon>Methanobacteriota</taxon>
        <taxon>Stenosarchaea group</taxon>
        <taxon>Halobacteria</taxon>
        <taxon>Halobacteriales</taxon>
        <taxon>Natrialbaceae</taxon>
        <taxon>Halobiforma</taxon>
    </lineage>
</organism>
<dbReference type="EMBL" id="AOMA01000005">
    <property type="protein sequence ID" value="EMA46904.1"/>
    <property type="molecule type" value="Genomic_DNA"/>
</dbReference>
<dbReference type="InterPro" id="IPR020945">
    <property type="entry name" value="DMSO/NO3_reduct_chaperone"/>
</dbReference>